<dbReference type="EMBL" id="SIJL01000002">
    <property type="protein sequence ID" value="TBH21401.1"/>
    <property type="molecule type" value="Genomic_DNA"/>
</dbReference>
<evidence type="ECO:0000313" key="5">
    <source>
        <dbReference type="Proteomes" id="UP000292858"/>
    </source>
</evidence>
<dbReference type="InterPro" id="IPR011611">
    <property type="entry name" value="PfkB_dom"/>
</dbReference>
<evidence type="ECO:0000256" key="1">
    <source>
        <dbReference type="ARBA" id="ARBA00022679"/>
    </source>
</evidence>
<dbReference type="AlphaFoldDB" id="A0A4Q9B793"/>
<name>A0A4Q9B793_9DEIN</name>
<organism evidence="4 5">
    <name type="scientific">Thermus thermamylovorans</name>
    <dbReference type="NCBI Taxonomy" id="2509362"/>
    <lineage>
        <taxon>Bacteria</taxon>
        <taxon>Thermotogati</taxon>
        <taxon>Deinococcota</taxon>
        <taxon>Deinococci</taxon>
        <taxon>Thermales</taxon>
        <taxon>Thermaceae</taxon>
        <taxon>Thermus</taxon>
    </lineage>
</organism>
<dbReference type="Pfam" id="PF00294">
    <property type="entry name" value="PfkB"/>
    <property type="match status" value="1"/>
</dbReference>
<keyword evidence="1" id="KW-0808">Transferase</keyword>
<dbReference type="PRINTS" id="PR00990">
    <property type="entry name" value="RIBOKINASE"/>
</dbReference>
<accession>A0A4Q9B793</accession>
<keyword evidence="2 4" id="KW-0418">Kinase</keyword>
<keyword evidence="5" id="KW-1185">Reference proteome</keyword>
<dbReference type="OrthoDB" id="9813569at2"/>
<dbReference type="Proteomes" id="UP000292858">
    <property type="component" value="Unassembled WGS sequence"/>
</dbReference>
<dbReference type="GO" id="GO:0016301">
    <property type="term" value="F:kinase activity"/>
    <property type="evidence" value="ECO:0007669"/>
    <property type="project" value="UniProtKB-KW"/>
</dbReference>
<evidence type="ECO:0000313" key="4">
    <source>
        <dbReference type="EMBL" id="TBH21401.1"/>
    </source>
</evidence>
<gene>
    <name evidence="4" type="ORF">ETP66_01975</name>
</gene>
<dbReference type="GO" id="GO:0006796">
    <property type="term" value="P:phosphate-containing compound metabolic process"/>
    <property type="evidence" value="ECO:0007669"/>
    <property type="project" value="UniProtKB-ARBA"/>
</dbReference>
<dbReference type="InterPro" id="IPR029056">
    <property type="entry name" value="Ribokinase-like"/>
</dbReference>
<comment type="caution">
    <text evidence="4">The sequence shown here is derived from an EMBL/GenBank/DDBJ whole genome shotgun (WGS) entry which is preliminary data.</text>
</comment>
<reference evidence="4 5" key="1">
    <citation type="submission" date="2019-02" db="EMBL/GenBank/DDBJ databases">
        <title>Thermus sp. a novel from hot spring.</title>
        <authorList>
            <person name="Zhao Z."/>
        </authorList>
    </citation>
    <scope>NUCLEOTIDE SEQUENCE [LARGE SCALE GENOMIC DNA]</scope>
    <source>
        <strain evidence="4 5">CFH 72773T</strain>
    </source>
</reference>
<sequence>MRFFVLGDVSVDLLFFVERIPEPGEEIPSRRALMKPGGAGATLAAQLASLGHRVYLAGRVGQDPFAELALARVREMGVDLRHLQEDPEHTTSSVLILLVPGGERAMVSAEGASRHLDPSLFKPRFLDQADAVVLSAYALVGGPSRSYAVEVLEAARKREMPVFADLGTGAVRAAGTELLRYLRGVTWLLMNQTELLALTEASSLSEGVGRLRKEGFHRLAIKVGAMGSIVVTPEGEELIEPFPVEDIVDSTGAGDAYTAVFAHAILSGKTPVEAGKLANLAGALAATGLGAQGRLIRLEDLEVAVGQG</sequence>
<dbReference type="SUPFAM" id="SSF53613">
    <property type="entry name" value="Ribokinase-like"/>
    <property type="match status" value="1"/>
</dbReference>
<feature type="domain" description="Carbohydrate kinase PfkB" evidence="3">
    <location>
        <begin position="4"/>
        <end position="292"/>
    </location>
</feature>
<proteinExistence type="predicted"/>
<protein>
    <submittedName>
        <fullName evidence="4">Carbohydrate kinase family protein</fullName>
    </submittedName>
</protein>
<evidence type="ECO:0000256" key="2">
    <source>
        <dbReference type="ARBA" id="ARBA00022777"/>
    </source>
</evidence>
<dbReference type="PANTHER" id="PTHR10584:SF167">
    <property type="entry name" value="PFKB DOMAIN PROTEIN"/>
    <property type="match status" value="1"/>
</dbReference>
<dbReference type="RefSeq" id="WP_130840117.1">
    <property type="nucleotide sequence ID" value="NZ_SIJL01000002.1"/>
</dbReference>
<dbReference type="PANTHER" id="PTHR10584">
    <property type="entry name" value="SUGAR KINASE"/>
    <property type="match status" value="1"/>
</dbReference>
<evidence type="ECO:0000259" key="3">
    <source>
        <dbReference type="Pfam" id="PF00294"/>
    </source>
</evidence>
<dbReference type="InterPro" id="IPR002139">
    <property type="entry name" value="Ribo/fructo_kinase"/>
</dbReference>
<dbReference type="Gene3D" id="3.40.1190.20">
    <property type="match status" value="1"/>
</dbReference>